<keyword evidence="5" id="KW-0274">FAD</keyword>
<dbReference type="SUPFAM" id="SSF51905">
    <property type="entry name" value="FAD/NAD(P)-binding domain"/>
    <property type="match status" value="1"/>
</dbReference>
<evidence type="ECO:0000256" key="6">
    <source>
        <dbReference type="ARBA" id="ARBA00022989"/>
    </source>
</evidence>
<feature type="region of interest" description="Disordered" evidence="9">
    <location>
        <begin position="771"/>
        <end position="832"/>
    </location>
</feature>
<feature type="transmembrane region" description="Helical" evidence="10">
    <location>
        <begin position="617"/>
        <end position="638"/>
    </location>
</feature>
<feature type="transmembrane region" description="Helical" evidence="10">
    <location>
        <begin position="593"/>
        <end position="611"/>
    </location>
</feature>
<evidence type="ECO:0000259" key="12">
    <source>
        <dbReference type="Pfam" id="PF13886"/>
    </source>
</evidence>
<protein>
    <submittedName>
        <fullName evidence="13">Uncharacterized protein</fullName>
    </submittedName>
</protein>
<dbReference type="Pfam" id="PF13886">
    <property type="entry name" value="TM7S3_TM198"/>
    <property type="match status" value="1"/>
</dbReference>
<organism evidence="13 14">
    <name type="scientific">Lunasporangiospora selenospora</name>
    <dbReference type="NCBI Taxonomy" id="979761"/>
    <lineage>
        <taxon>Eukaryota</taxon>
        <taxon>Fungi</taxon>
        <taxon>Fungi incertae sedis</taxon>
        <taxon>Mucoromycota</taxon>
        <taxon>Mortierellomycotina</taxon>
        <taxon>Mortierellomycetes</taxon>
        <taxon>Mortierellales</taxon>
        <taxon>Mortierellaceae</taxon>
        <taxon>Lunasporangiospora</taxon>
    </lineage>
</organism>
<name>A0A9P6FW29_9FUNG</name>
<gene>
    <name evidence="13" type="ORF">BGW38_010925</name>
</gene>
<keyword evidence="14" id="KW-1185">Reference proteome</keyword>
<feature type="transmembrane region" description="Helical" evidence="10">
    <location>
        <begin position="659"/>
        <end position="680"/>
    </location>
</feature>
<proteinExistence type="inferred from homology"/>
<comment type="caution">
    <text evidence="13">The sequence shown here is derived from an EMBL/GenBank/DDBJ whole genome shotgun (WGS) entry which is preliminary data.</text>
</comment>
<feature type="domain" description="Aminotransferase class V" evidence="11">
    <location>
        <begin position="881"/>
        <end position="1155"/>
    </location>
</feature>
<dbReference type="GO" id="GO:0004499">
    <property type="term" value="F:N,N-dimethylaniline monooxygenase activity"/>
    <property type="evidence" value="ECO:0007669"/>
    <property type="project" value="InterPro"/>
</dbReference>
<dbReference type="SUPFAM" id="SSF53383">
    <property type="entry name" value="PLP-dependent transferases"/>
    <property type="match status" value="1"/>
</dbReference>
<dbReference type="PRINTS" id="PR00419">
    <property type="entry name" value="ADXRDTASE"/>
</dbReference>
<feature type="region of interest" description="Disordered" evidence="9">
    <location>
        <begin position="725"/>
        <end position="749"/>
    </location>
</feature>
<dbReference type="InterPro" id="IPR036188">
    <property type="entry name" value="FAD/NAD-bd_sf"/>
</dbReference>
<dbReference type="AlphaFoldDB" id="A0A9P6FW29"/>
<dbReference type="PANTHER" id="PTHR42877:SF4">
    <property type="entry name" value="FAD_NAD(P)-BINDING DOMAIN-CONTAINING PROTEIN-RELATED"/>
    <property type="match status" value="1"/>
</dbReference>
<feature type="transmembrane region" description="Helical" evidence="10">
    <location>
        <begin position="232"/>
        <end position="252"/>
    </location>
</feature>
<reference evidence="13" key="1">
    <citation type="journal article" date="2020" name="Fungal Divers.">
        <title>Resolving the Mortierellaceae phylogeny through synthesis of multi-gene phylogenetics and phylogenomics.</title>
        <authorList>
            <person name="Vandepol N."/>
            <person name="Liber J."/>
            <person name="Desiro A."/>
            <person name="Na H."/>
            <person name="Kennedy M."/>
            <person name="Barry K."/>
            <person name="Grigoriev I.V."/>
            <person name="Miller A.N."/>
            <person name="O'Donnell K."/>
            <person name="Stajich J.E."/>
            <person name="Bonito G."/>
        </authorList>
    </citation>
    <scope>NUCLEOTIDE SEQUENCE</scope>
    <source>
        <strain evidence="13">KOD1015</strain>
    </source>
</reference>
<feature type="domain" description="TM7S3/TM198-like" evidence="12">
    <location>
        <begin position="520"/>
        <end position="680"/>
    </location>
</feature>
<feature type="transmembrane region" description="Helical" evidence="10">
    <location>
        <begin position="544"/>
        <end position="562"/>
    </location>
</feature>
<dbReference type="InterPro" id="IPR020946">
    <property type="entry name" value="Flavin_mOase-like"/>
</dbReference>
<dbReference type="GO" id="GO:0050660">
    <property type="term" value="F:flavin adenine dinucleotide binding"/>
    <property type="evidence" value="ECO:0007669"/>
    <property type="project" value="InterPro"/>
</dbReference>
<dbReference type="Gene3D" id="3.50.50.60">
    <property type="entry name" value="FAD/NAD(P)-binding domain"/>
    <property type="match status" value="2"/>
</dbReference>
<evidence type="ECO:0000256" key="7">
    <source>
        <dbReference type="ARBA" id="ARBA00023002"/>
    </source>
</evidence>
<keyword evidence="3" id="KW-0285">Flavoprotein</keyword>
<keyword evidence="4 10" id="KW-0812">Transmembrane</keyword>
<dbReference type="Pfam" id="PF00743">
    <property type="entry name" value="FMO-like"/>
    <property type="match status" value="1"/>
</dbReference>
<dbReference type="PANTHER" id="PTHR42877">
    <property type="entry name" value="L-ORNITHINE N(5)-MONOOXYGENASE-RELATED"/>
    <property type="match status" value="1"/>
</dbReference>
<accession>A0A9P6FW29</accession>
<dbReference type="Proteomes" id="UP000780801">
    <property type="component" value="Unassembled WGS sequence"/>
</dbReference>
<evidence type="ECO:0000256" key="1">
    <source>
        <dbReference type="ARBA" id="ARBA00004141"/>
    </source>
</evidence>
<comment type="similarity">
    <text evidence="2">Belongs to the FAD-binding monooxygenase family.</text>
</comment>
<feature type="compositionally biased region" description="Basic and acidic residues" evidence="9">
    <location>
        <begin position="771"/>
        <end position="780"/>
    </location>
</feature>
<feature type="transmembrane region" description="Helical" evidence="10">
    <location>
        <begin position="568"/>
        <end position="586"/>
    </location>
</feature>
<comment type="subcellular location">
    <subcellularLocation>
        <location evidence="1">Membrane</location>
        <topology evidence="1">Multi-pass membrane protein</topology>
    </subcellularLocation>
</comment>
<dbReference type="EMBL" id="JAABOA010000973">
    <property type="protein sequence ID" value="KAF9582658.1"/>
    <property type="molecule type" value="Genomic_DNA"/>
</dbReference>
<evidence type="ECO:0000256" key="9">
    <source>
        <dbReference type="SAM" id="MobiDB-lite"/>
    </source>
</evidence>
<evidence type="ECO:0000256" key="3">
    <source>
        <dbReference type="ARBA" id="ARBA00022630"/>
    </source>
</evidence>
<dbReference type="InterPro" id="IPR025256">
    <property type="entry name" value="TM7S3/TM198-like_dom"/>
</dbReference>
<dbReference type="InterPro" id="IPR051209">
    <property type="entry name" value="FAD-bind_Monooxygenase_sf"/>
</dbReference>
<evidence type="ECO:0000256" key="5">
    <source>
        <dbReference type="ARBA" id="ARBA00022827"/>
    </source>
</evidence>
<evidence type="ECO:0000256" key="4">
    <source>
        <dbReference type="ARBA" id="ARBA00022692"/>
    </source>
</evidence>
<dbReference type="Pfam" id="PF00266">
    <property type="entry name" value="Aminotran_5"/>
    <property type="match status" value="1"/>
</dbReference>
<keyword evidence="6 10" id="KW-1133">Transmembrane helix</keyword>
<dbReference type="InterPro" id="IPR000192">
    <property type="entry name" value="Aminotrans_V_dom"/>
</dbReference>
<dbReference type="GO" id="GO:0050661">
    <property type="term" value="F:NADP binding"/>
    <property type="evidence" value="ECO:0007669"/>
    <property type="project" value="InterPro"/>
</dbReference>
<dbReference type="GO" id="GO:0016020">
    <property type="term" value="C:membrane"/>
    <property type="evidence" value="ECO:0007669"/>
    <property type="project" value="UniProtKB-SubCell"/>
</dbReference>
<sequence length="1226" mass="136827">MKFTRTFKDGSTPHVAIIGAGPGGMCTAIQLQRKLSLTTYRIYEKHSDIGGTWHANTYPGCASDNLAHLYHYSFAPNYNWSSKYVEQAEIVEYLKDTAKTYNLYDKITFHTKIIGFEWTESKSKWLLRWVNVLTGETGQDEADIIVNAMGLVDTPYTPKIFEKFTGHKWHTATWNHSVDLSDKCVGVVGVGASAVQVIPVIAPKVKKLVIYGRSPAYVTPMFNGSYSSTWKFLFMNIPCLHAVYVTLWYYILDLSFVIYNRLSLSSAFHRTVLSIMMWILRTCQIPDPELRAKVMPPHAFGVRRSILSNTYYKSLSGENVEYHREQIRDVEGNTITLVNGETRQLDVLVLATGFSIGARYPPGAWIGRNGWDVGQDYAIKPSSYYGVCFQKVPNCFLIWGPLSGSYHQSITSITESQVMFIIKAVSMMMEEDFANIEIKGNLVKDFTRLATQQSQEAVKFDKEDSSPSDAKAGILGPVLWNGHLTGFRWAVASPLPQKSDLDSSAPYGDNLTDPFTAPDYLASTAVMIMIIANSNTGTYQSSGVYFLVWFLVGIVGACVSFYLWHVGIILTGAYGMFVLVAIVFTAAKVTSFALRYTILAIFLVIGGFLTYRYERTAVIIATSFGGAYSIMFGLDMFVQTGFRVTFHVILSQSTERFHPVPGTWVMIAFVPVIAILGIIWELKHHEEPVGSWWFGGGARPLPPLPGEKPARRCCGLLLAQPKSVVEKPGSDAGAGLGGTSGSSSETTLVDSKKQQRRCSWLCWFPCCGKREKDGSGKKPADAVAGAGSTPTASVPTKTGGASEAKDKSPPSSSGGQASKGKPRPDVTQETIGHTGFHKVVIQHEVREFSMDIEERWAVQENMFKWHNYAEENPDRWIRVELKSALIGVRSKLAEYLHCNADELVVVPNTTFGINSILRSIKFEPGDRILHFSTGYLAVNKAVRYVCDVHENVEPIEVPVVLPMTDDEIVQLVEKTILDYTAQNKGTRVRLAVIDWISSVPTIVHPIKALTDMLKSRGVLVFVDGAHAVGQVPVDLSYLNADFLISSCHKWLYSVRGSAVLYVAKQHQSMIHPVTIQADYKLNFQDEFAWPGTLDFSTMLSIEGALDFRKQYGEDSIMSYSHKLALEGGRVMSEVLGTNVLTPYDHQVANMVNVRLPIQNINHPKIETPEYLIHYLLDNYNLYSPTFKHGGYFWTRVSAQIYLELSDFERLGHIWKEVIKKLDEEIE</sequence>
<dbReference type="Gene3D" id="3.40.640.10">
    <property type="entry name" value="Type I PLP-dependent aspartate aminotransferase-like (Major domain)"/>
    <property type="match status" value="1"/>
</dbReference>
<evidence type="ECO:0000256" key="2">
    <source>
        <dbReference type="ARBA" id="ARBA00010139"/>
    </source>
</evidence>
<keyword evidence="8 10" id="KW-0472">Membrane</keyword>
<evidence type="ECO:0000313" key="13">
    <source>
        <dbReference type="EMBL" id="KAF9582658.1"/>
    </source>
</evidence>
<evidence type="ECO:0000313" key="14">
    <source>
        <dbReference type="Proteomes" id="UP000780801"/>
    </source>
</evidence>
<dbReference type="OrthoDB" id="5978656at2759"/>
<evidence type="ECO:0000256" key="10">
    <source>
        <dbReference type="SAM" id="Phobius"/>
    </source>
</evidence>
<dbReference type="InterPro" id="IPR015421">
    <property type="entry name" value="PyrdxlP-dep_Trfase_major"/>
</dbReference>
<evidence type="ECO:0000259" key="11">
    <source>
        <dbReference type="Pfam" id="PF00266"/>
    </source>
</evidence>
<dbReference type="InterPro" id="IPR015424">
    <property type="entry name" value="PyrdxlP-dep_Trfase"/>
</dbReference>
<evidence type="ECO:0000256" key="8">
    <source>
        <dbReference type="ARBA" id="ARBA00023136"/>
    </source>
</evidence>
<keyword evidence="7" id="KW-0560">Oxidoreductase</keyword>